<evidence type="ECO:0000256" key="11">
    <source>
        <dbReference type="PROSITE-ProRule" id="PRU00169"/>
    </source>
</evidence>
<dbReference type="Gene3D" id="3.30.565.10">
    <property type="entry name" value="Histidine kinase-like ATPase, C-terminal domain"/>
    <property type="match status" value="1"/>
</dbReference>
<dbReference type="CDD" id="cd16922">
    <property type="entry name" value="HATPase_EvgS-ArcB-TorS-like"/>
    <property type="match status" value="1"/>
</dbReference>
<dbReference type="InterPro" id="IPR003594">
    <property type="entry name" value="HATPase_dom"/>
</dbReference>
<protein>
    <recommendedName>
        <fullName evidence="10">Sensory/regulatory protein RpfC</fullName>
        <ecNumber evidence="2">2.7.13.3</ecNumber>
    </recommendedName>
</protein>
<dbReference type="InterPro" id="IPR036890">
    <property type="entry name" value="HATPase_C_sf"/>
</dbReference>
<gene>
    <name evidence="14" type="primary">rcsC_1</name>
    <name evidence="14" type="ORF">TG4357_00099</name>
</gene>
<dbReference type="PRINTS" id="PR00344">
    <property type="entry name" value="BCTRLSENSOR"/>
</dbReference>
<keyword evidence="7" id="KW-0067">ATP-binding</keyword>
<keyword evidence="3 11" id="KW-0597">Phosphoprotein</keyword>
<evidence type="ECO:0000259" key="12">
    <source>
        <dbReference type="PROSITE" id="PS50109"/>
    </source>
</evidence>
<dbReference type="InterPro" id="IPR029016">
    <property type="entry name" value="GAF-like_dom_sf"/>
</dbReference>
<dbReference type="SUPFAM" id="SSF52172">
    <property type="entry name" value="CheY-like"/>
    <property type="match status" value="1"/>
</dbReference>
<organism evidence="14 15">
    <name type="scientific">Thalassovita gelatinovora</name>
    <name type="common">Thalassobius gelatinovorus</name>
    <dbReference type="NCBI Taxonomy" id="53501"/>
    <lineage>
        <taxon>Bacteria</taxon>
        <taxon>Pseudomonadati</taxon>
        <taxon>Pseudomonadota</taxon>
        <taxon>Alphaproteobacteria</taxon>
        <taxon>Rhodobacterales</taxon>
        <taxon>Roseobacteraceae</taxon>
        <taxon>Thalassovita</taxon>
    </lineage>
</organism>
<name>A0A0P1F457_THAGE</name>
<dbReference type="EMBL" id="CYSA01000003">
    <property type="protein sequence ID" value="CUH62428.1"/>
    <property type="molecule type" value="Genomic_DNA"/>
</dbReference>
<evidence type="ECO:0000256" key="7">
    <source>
        <dbReference type="ARBA" id="ARBA00022840"/>
    </source>
</evidence>
<dbReference type="Pfam" id="PF13185">
    <property type="entry name" value="GAF_2"/>
    <property type="match status" value="1"/>
</dbReference>
<dbReference type="GO" id="GO:0000155">
    <property type="term" value="F:phosphorelay sensor kinase activity"/>
    <property type="evidence" value="ECO:0007669"/>
    <property type="project" value="InterPro"/>
</dbReference>
<evidence type="ECO:0000256" key="3">
    <source>
        <dbReference type="ARBA" id="ARBA00022553"/>
    </source>
</evidence>
<dbReference type="Gene3D" id="3.40.50.2300">
    <property type="match status" value="1"/>
</dbReference>
<dbReference type="SMART" id="SM00387">
    <property type="entry name" value="HATPase_c"/>
    <property type="match status" value="1"/>
</dbReference>
<dbReference type="STRING" id="53501.SAMN04488043_1193"/>
<dbReference type="CDD" id="cd17546">
    <property type="entry name" value="REC_hyHK_CKI1_RcsC-like"/>
    <property type="match status" value="1"/>
</dbReference>
<dbReference type="InterPro" id="IPR011006">
    <property type="entry name" value="CheY-like_superfamily"/>
</dbReference>
<dbReference type="GO" id="GO:0005524">
    <property type="term" value="F:ATP binding"/>
    <property type="evidence" value="ECO:0007669"/>
    <property type="project" value="UniProtKB-KW"/>
</dbReference>
<evidence type="ECO:0000256" key="1">
    <source>
        <dbReference type="ARBA" id="ARBA00000085"/>
    </source>
</evidence>
<evidence type="ECO:0000256" key="4">
    <source>
        <dbReference type="ARBA" id="ARBA00022679"/>
    </source>
</evidence>
<keyword evidence="6 14" id="KW-0418">Kinase</keyword>
<dbReference type="PANTHER" id="PTHR45339">
    <property type="entry name" value="HYBRID SIGNAL TRANSDUCTION HISTIDINE KINASE J"/>
    <property type="match status" value="1"/>
</dbReference>
<dbReference type="InterPro" id="IPR001789">
    <property type="entry name" value="Sig_transdc_resp-reg_receiver"/>
</dbReference>
<dbReference type="Gene3D" id="3.30.450.40">
    <property type="match status" value="1"/>
</dbReference>
<dbReference type="PROSITE" id="PS50110">
    <property type="entry name" value="RESPONSE_REGULATORY"/>
    <property type="match status" value="1"/>
</dbReference>
<dbReference type="SMART" id="SM00448">
    <property type="entry name" value="REC"/>
    <property type="match status" value="1"/>
</dbReference>
<dbReference type="InterPro" id="IPR003661">
    <property type="entry name" value="HisK_dim/P_dom"/>
</dbReference>
<accession>A0A0P1F457</accession>
<keyword evidence="8" id="KW-0902">Two-component regulatory system</keyword>
<dbReference type="EC" id="2.7.13.3" evidence="2"/>
<comment type="catalytic activity">
    <reaction evidence="1">
        <text>ATP + protein L-histidine = ADP + protein N-phospho-L-histidine.</text>
        <dbReference type="EC" id="2.7.13.3"/>
    </reaction>
</comment>
<keyword evidence="4 14" id="KW-0808">Transferase</keyword>
<comment type="subunit">
    <text evidence="9">At low DSF concentrations, interacts with RpfF.</text>
</comment>
<dbReference type="Gene3D" id="1.10.287.130">
    <property type="match status" value="1"/>
</dbReference>
<keyword evidence="15" id="KW-1185">Reference proteome</keyword>
<evidence type="ECO:0000256" key="8">
    <source>
        <dbReference type="ARBA" id="ARBA00023012"/>
    </source>
</evidence>
<dbReference type="InterPro" id="IPR036097">
    <property type="entry name" value="HisK_dim/P_sf"/>
</dbReference>
<dbReference type="InterPro" id="IPR005467">
    <property type="entry name" value="His_kinase_dom"/>
</dbReference>
<dbReference type="PANTHER" id="PTHR45339:SF1">
    <property type="entry name" value="HYBRID SIGNAL TRANSDUCTION HISTIDINE KINASE J"/>
    <property type="match status" value="1"/>
</dbReference>
<evidence type="ECO:0000313" key="14">
    <source>
        <dbReference type="EMBL" id="CUH62428.1"/>
    </source>
</evidence>
<sequence length="701" mass="78615">MLRELEIIELIASIANSAGSASESFEKSMRMMAKFLGWPVGSFLRVQKEKGEILLVPTGQDYVADEERYGYLRELTRSRIFRPGEGLPGVTYMRGVPQWYENIYEQDDIPMLRSIEKRDIYSALIVPIYVGSEIVAILEFYSDQIIPRDAYLFELVHRLGVQLGRVVERENTTNALLQKRTADAANKAKSVFLANMSHEIRTPMNGIVGMIELLSRSSLNDQQMRMLETIQDSSFFLLGIIDDILDAAKIEAGQLKIEKTEFALLDAVERTAETLAVPAQESNVTFMMEVDPGLPDFVCSDPIRLRQILLNLLSNAIKFSKHDDGRQGLVNLKLSPVEGEDEICFEVRDEGIGMSPSTIERIFKPFNQGEESTTRRFGGTGLGLVITQNLVNMMDGTLTVQSEPGKGSCFKVALPMEAVPEKQTLTPVNGVQIVVMARKPIFHNRIKSFFEQYGARVETPKTRSELMEYVRKAGPDTVVILALQTMAECETFKQAVQQENPECRLIFLDSSRQNPKGLLNETLYVSYRFPVHFSDILRGAAVLTGRVSAASGQDEAVRVPGPKDQTMPMEKDDDAHILIVDDNDLNLSVLSRQMELLGYSCETAVNGRDGLEKWKQNRHQLVLTDCQMPVSDGFEMTQEIRNFEFENCLKPVPVVAISASALVDEAERCFKSGMNDYLSKPVQLNALQSVIEKWKDGIAPH</sequence>
<dbReference type="PROSITE" id="PS50109">
    <property type="entry name" value="HIS_KIN"/>
    <property type="match status" value="1"/>
</dbReference>
<keyword evidence="5" id="KW-0547">Nucleotide-binding</keyword>
<evidence type="ECO:0000256" key="6">
    <source>
        <dbReference type="ARBA" id="ARBA00022777"/>
    </source>
</evidence>
<reference evidence="14 15" key="1">
    <citation type="submission" date="2015-09" db="EMBL/GenBank/DDBJ databases">
        <authorList>
            <consortium name="Swine Surveillance"/>
        </authorList>
    </citation>
    <scope>NUCLEOTIDE SEQUENCE [LARGE SCALE GENOMIC DNA]</scope>
    <source>
        <strain evidence="14 15">CECT 4357</strain>
    </source>
</reference>
<dbReference type="Pfam" id="PF00512">
    <property type="entry name" value="HisKA"/>
    <property type="match status" value="1"/>
</dbReference>
<feature type="domain" description="Histidine kinase" evidence="12">
    <location>
        <begin position="195"/>
        <end position="418"/>
    </location>
</feature>
<dbReference type="SUPFAM" id="SSF55781">
    <property type="entry name" value="GAF domain-like"/>
    <property type="match status" value="1"/>
</dbReference>
<dbReference type="Proteomes" id="UP000051587">
    <property type="component" value="Unassembled WGS sequence"/>
</dbReference>
<dbReference type="SMART" id="SM00388">
    <property type="entry name" value="HisKA"/>
    <property type="match status" value="1"/>
</dbReference>
<dbReference type="InterPro" id="IPR003018">
    <property type="entry name" value="GAF"/>
</dbReference>
<feature type="domain" description="Response regulatory" evidence="13">
    <location>
        <begin position="576"/>
        <end position="695"/>
    </location>
</feature>
<dbReference type="Pfam" id="PF02518">
    <property type="entry name" value="HATPase_c"/>
    <property type="match status" value="1"/>
</dbReference>
<proteinExistence type="predicted"/>
<evidence type="ECO:0000256" key="5">
    <source>
        <dbReference type="ARBA" id="ARBA00022741"/>
    </source>
</evidence>
<evidence type="ECO:0000313" key="15">
    <source>
        <dbReference type="Proteomes" id="UP000051587"/>
    </source>
</evidence>
<dbReference type="SUPFAM" id="SSF47384">
    <property type="entry name" value="Homodimeric domain of signal transducing histidine kinase"/>
    <property type="match status" value="1"/>
</dbReference>
<evidence type="ECO:0000256" key="10">
    <source>
        <dbReference type="ARBA" id="ARBA00068150"/>
    </source>
</evidence>
<evidence type="ECO:0000256" key="9">
    <source>
        <dbReference type="ARBA" id="ARBA00064003"/>
    </source>
</evidence>
<evidence type="ECO:0000259" key="13">
    <source>
        <dbReference type="PROSITE" id="PS50110"/>
    </source>
</evidence>
<dbReference type="FunFam" id="1.10.287.130:FF:000002">
    <property type="entry name" value="Two-component osmosensing histidine kinase"/>
    <property type="match status" value="1"/>
</dbReference>
<dbReference type="CDD" id="cd00082">
    <property type="entry name" value="HisKA"/>
    <property type="match status" value="1"/>
</dbReference>
<dbReference type="FunFam" id="3.30.565.10:FF:000010">
    <property type="entry name" value="Sensor histidine kinase RcsC"/>
    <property type="match status" value="1"/>
</dbReference>
<evidence type="ECO:0000256" key="2">
    <source>
        <dbReference type="ARBA" id="ARBA00012438"/>
    </source>
</evidence>
<dbReference type="Pfam" id="PF00072">
    <property type="entry name" value="Response_reg"/>
    <property type="match status" value="1"/>
</dbReference>
<dbReference type="InterPro" id="IPR004358">
    <property type="entry name" value="Sig_transdc_His_kin-like_C"/>
</dbReference>
<dbReference type="AlphaFoldDB" id="A0A0P1F457"/>
<dbReference type="SUPFAM" id="SSF55874">
    <property type="entry name" value="ATPase domain of HSP90 chaperone/DNA topoisomerase II/histidine kinase"/>
    <property type="match status" value="1"/>
</dbReference>
<feature type="modified residue" description="4-aspartylphosphate" evidence="11">
    <location>
        <position position="625"/>
    </location>
</feature>